<dbReference type="GO" id="GO:0015074">
    <property type="term" value="P:DNA integration"/>
    <property type="evidence" value="ECO:0007669"/>
    <property type="project" value="UniProtKB-KW"/>
</dbReference>
<dbReference type="AlphaFoldDB" id="A0AAI8FMC2"/>
<dbReference type="InterPro" id="IPR050090">
    <property type="entry name" value="Tyrosine_recombinase_XerCD"/>
</dbReference>
<keyword evidence="3" id="KW-0238">DNA-binding</keyword>
<evidence type="ECO:0000259" key="5">
    <source>
        <dbReference type="PROSITE" id="PS51898"/>
    </source>
</evidence>
<dbReference type="KEGG" id="bok:DM82_3064"/>
<keyword evidence="4" id="KW-0233">DNA recombination</keyword>
<dbReference type="InterPro" id="IPR011010">
    <property type="entry name" value="DNA_brk_join_enz"/>
</dbReference>
<proteinExistence type="inferred from homology"/>
<dbReference type="EMBL" id="CP008726">
    <property type="protein sequence ID" value="AIO67582.1"/>
    <property type="molecule type" value="Genomic_DNA"/>
</dbReference>
<dbReference type="KEGG" id="bok:DM82_1166"/>
<dbReference type="InterPro" id="IPR010998">
    <property type="entry name" value="Integrase_recombinase_N"/>
</dbReference>
<evidence type="ECO:0000313" key="8">
    <source>
        <dbReference type="Proteomes" id="UP000029424"/>
    </source>
</evidence>
<dbReference type="GO" id="GO:0006310">
    <property type="term" value="P:DNA recombination"/>
    <property type="evidence" value="ECO:0007669"/>
    <property type="project" value="UniProtKB-KW"/>
</dbReference>
<keyword evidence="8" id="KW-1185">Reference proteome</keyword>
<accession>A0AAI8FMC2</accession>
<evidence type="ECO:0000256" key="1">
    <source>
        <dbReference type="ARBA" id="ARBA00008857"/>
    </source>
</evidence>
<evidence type="ECO:0000313" key="6">
    <source>
        <dbReference type="EMBL" id="AIO65675.1"/>
    </source>
</evidence>
<reference evidence="6 8" key="1">
    <citation type="submission" date="2014-06" db="EMBL/GenBank/DDBJ databases">
        <authorList>
            <person name="Bishop-Lilly K.A."/>
            <person name="Broomall S.M."/>
            <person name="Chain P.S."/>
            <person name="Chertkov O."/>
            <person name="Coyne S.R."/>
            <person name="Daligault H.E."/>
            <person name="Davenport K.W."/>
            <person name="Erkkila T."/>
            <person name="Frey K.G."/>
            <person name="Gibbons H.S."/>
            <person name="Gu W."/>
            <person name="Jaissle J."/>
            <person name="Johnson S.L."/>
            <person name="Koroleva G.I."/>
            <person name="Ladner J.T."/>
            <person name="Lo C.-C."/>
            <person name="Minogue T.D."/>
            <person name="Munk C."/>
            <person name="Palacios G.F."/>
            <person name="Redden C.L."/>
            <person name="Rosenzweig C.N."/>
            <person name="Scholz M.B."/>
            <person name="Teshima H."/>
            <person name="Xu Y."/>
        </authorList>
    </citation>
    <scope>NUCLEOTIDE SEQUENCE [LARGE SCALE GENOMIC DNA]</scope>
    <source>
        <strain evidence="6 8">EO147</strain>
    </source>
</reference>
<comment type="similarity">
    <text evidence="1">Belongs to the 'phage' integrase family.</text>
</comment>
<dbReference type="GO" id="GO:0003677">
    <property type="term" value="F:DNA binding"/>
    <property type="evidence" value="ECO:0007669"/>
    <property type="project" value="UniProtKB-KW"/>
</dbReference>
<dbReference type="PANTHER" id="PTHR30349:SF64">
    <property type="entry name" value="PROPHAGE INTEGRASE INTD-RELATED"/>
    <property type="match status" value="1"/>
</dbReference>
<dbReference type="InterPro" id="IPR002104">
    <property type="entry name" value="Integrase_catalytic"/>
</dbReference>
<evidence type="ECO:0000256" key="3">
    <source>
        <dbReference type="ARBA" id="ARBA00023125"/>
    </source>
</evidence>
<evidence type="ECO:0000256" key="2">
    <source>
        <dbReference type="ARBA" id="ARBA00022908"/>
    </source>
</evidence>
<evidence type="ECO:0000313" key="7">
    <source>
        <dbReference type="EMBL" id="AIO67582.1"/>
    </source>
</evidence>
<name>A0AAI8FMC2_9BURK</name>
<dbReference type="InterPro" id="IPR013762">
    <property type="entry name" value="Integrase-like_cat_sf"/>
</dbReference>
<keyword evidence="2" id="KW-0229">DNA integration</keyword>
<dbReference type="Gene3D" id="1.10.443.10">
    <property type="entry name" value="Intergrase catalytic core"/>
    <property type="match status" value="1"/>
</dbReference>
<dbReference type="PROSITE" id="PS51898">
    <property type="entry name" value="TYR_RECOMBINASE"/>
    <property type="match status" value="1"/>
</dbReference>
<evidence type="ECO:0000256" key="4">
    <source>
        <dbReference type="ARBA" id="ARBA00023172"/>
    </source>
</evidence>
<sequence length="321" mass="36571">MRPTKLGQAPQYTWNDAVIAYLEDREAIASIETTKIHLRWLDPHLSGELLVNIDRDRIDAIERAKRAEPVMVRTRKGPKPTGKTVAASTVRRVGGVIIAVLNHAAERGWIARAPTRKRKKSVAKRIRWLSQAEAGRLLMQLPAHLAAMAQFSLETGLRRANVTGLQWSQVDLVRRVAWIHPDQAKARKAITVPLSETAVEVLRQQLAKKRKPEHLESVFVYKGTPIHQTTTEAWRKALKRAHIKDFRWHDLRHTWASWHVQRGTPLQVLKELGGWETMEMVQRYAHLSADHLAQWVAPHTSIAEVIELPPPATRENVRRAG</sequence>
<dbReference type="Gene3D" id="1.10.150.130">
    <property type="match status" value="1"/>
</dbReference>
<feature type="domain" description="Tyr recombinase" evidence="5">
    <location>
        <begin position="124"/>
        <end position="297"/>
    </location>
</feature>
<dbReference type="Pfam" id="PF00589">
    <property type="entry name" value="Phage_integrase"/>
    <property type="match status" value="1"/>
</dbReference>
<dbReference type="Proteomes" id="UP000029424">
    <property type="component" value="Chromosome 1"/>
</dbReference>
<dbReference type="CDD" id="cd00796">
    <property type="entry name" value="INT_Rci_Hp1_C"/>
    <property type="match status" value="1"/>
</dbReference>
<dbReference type="SUPFAM" id="SSF56349">
    <property type="entry name" value="DNA breaking-rejoining enzymes"/>
    <property type="match status" value="1"/>
</dbReference>
<gene>
    <name evidence="7" type="ORF">DM82_1166</name>
    <name evidence="6" type="ORF">DM82_3064</name>
</gene>
<dbReference type="EMBL" id="CP008726">
    <property type="protein sequence ID" value="AIO65675.1"/>
    <property type="molecule type" value="Genomic_DNA"/>
</dbReference>
<dbReference type="PANTHER" id="PTHR30349">
    <property type="entry name" value="PHAGE INTEGRASE-RELATED"/>
    <property type="match status" value="1"/>
</dbReference>
<protein>
    <submittedName>
        <fullName evidence="6">Phage integrase family protein</fullName>
    </submittedName>
</protein>
<organism evidence="6 8">
    <name type="scientific">Burkholderia oklahomensis</name>
    <dbReference type="NCBI Taxonomy" id="342113"/>
    <lineage>
        <taxon>Bacteria</taxon>
        <taxon>Pseudomonadati</taxon>
        <taxon>Pseudomonadota</taxon>
        <taxon>Betaproteobacteria</taxon>
        <taxon>Burkholderiales</taxon>
        <taxon>Burkholderiaceae</taxon>
        <taxon>Burkholderia</taxon>
        <taxon>pseudomallei group</taxon>
    </lineage>
</organism>